<proteinExistence type="predicted"/>
<evidence type="ECO:0000313" key="2">
    <source>
        <dbReference type="EMBL" id="AJZ73151.1"/>
    </source>
</evidence>
<evidence type="ECO:0000256" key="1">
    <source>
        <dbReference type="SAM" id="Phobius"/>
    </source>
</evidence>
<organism evidence="2">
    <name type="scientific">Venturia canescens</name>
    <dbReference type="NCBI Taxonomy" id="32260"/>
    <lineage>
        <taxon>Eukaryota</taxon>
        <taxon>Metazoa</taxon>
        <taxon>Ecdysozoa</taxon>
        <taxon>Arthropoda</taxon>
        <taxon>Hexapoda</taxon>
        <taxon>Insecta</taxon>
        <taxon>Pterygota</taxon>
        <taxon>Neoptera</taxon>
        <taxon>Endopterygota</taxon>
        <taxon>Hymenoptera</taxon>
        <taxon>Apocrita</taxon>
        <taxon>Ichneumonoidea</taxon>
        <taxon>Ichneumonidae</taxon>
        <taxon>Campopleginae</taxon>
        <taxon>Dusona group</taxon>
        <taxon>Venturia</taxon>
    </lineage>
</organism>
<sequence>MSSSSGVSSEIPPDCNTRVKSFKLYGFIVIMMILAALILTIVTVVTVDTVEFDNAKEADRKTSMINGPSIGGAVLVIMACGIAIWQFQETAEITRLCIN</sequence>
<feature type="transmembrane region" description="Helical" evidence="1">
    <location>
        <begin position="24"/>
        <end position="45"/>
    </location>
</feature>
<name>A0A0U1ZL06_9HYME</name>
<keyword evidence="1" id="KW-0812">Transmembrane</keyword>
<keyword evidence="1" id="KW-1133">Transmembrane helix</keyword>
<reference evidence="2" key="1">
    <citation type="journal article" date="2015" name="Sci. Adv.">
        <title>Recurrent DNA virus domestication leading to different parasite virulence strategies.</title>
        <authorList>
            <person name="Pichon A."/>
            <person name="Bezier A."/>
            <person name="Urbach S."/>
            <person name="Aury J.M."/>
            <person name="Jouan V."/>
            <person name="Ravallec M."/>
            <person name="Guy J."/>
            <person name="Cousserans F."/>
            <person name="Theze J."/>
            <person name="Gauthier J."/>
            <person name="Demettre E."/>
            <person name="Schmieder S."/>
            <person name="Wurmser F."/>
            <person name="Sibut V."/>
            <person name="Poirie M."/>
            <person name="Colinet D."/>
            <person name="da Silva C."/>
            <person name="Couloux A."/>
            <person name="Barbe V."/>
            <person name="Drezen J.M."/>
            <person name="Volkoff A.N."/>
        </authorList>
    </citation>
    <scope>NUCLEOTIDE SEQUENCE</scope>
</reference>
<keyword evidence="1" id="KW-0472">Membrane</keyword>
<feature type="transmembrane region" description="Helical" evidence="1">
    <location>
        <begin position="65"/>
        <end position="85"/>
    </location>
</feature>
<accession>A0A0U1ZL06</accession>
<protein>
    <submittedName>
        <fullName evidence="2">Uncharacterized protein</fullName>
    </submittedName>
</protein>
<dbReference type="EMBL" id="KP972599">
    <property type="protein sequence ID" value="AJZ73151.1"/>
    <property type="molecule type" value="Genomic_DNA"/>
</dbReference>
<dbReference type="AlphaFoldDB" id="A0A0U1ZL06"/>